<dbReference type="OrthoDB" id="3358973at2759"/>
<feature type="compositionally biased region" description="Polar residues" evidence="1">
    <location>
        <begin position="185"/>
        <end position="208"/>
    </location>
</feature>
<reference evidence="2" key="1">
    <citation type="submission" date="2019-10" db="EMBL/GenBank/DDBJ databases">
        <authorList>
            <consortium name="DOE Joint Genome Institute"/>
            <person name="Kuo A."/>
            <person name="Miyauchi S."/>
            <person name="Kiss E."/>
            <person name="Drula E."/>
            <person name="Kohler A."/>
            <person name="Sanchez-Garcia M."/>
            <person name="Andreopoulos B."/>
            <person name="Barry K.W."/>
            <person name="Bonito G."/>
            <person name="Buee M."/>
            <person name="Carver A."/>
            <person name="Chen C."/>
            <person name="Cichocki N."/>
            <person name="Clum A."/>
            <person name="Culley D."/>
            <person name="Crous P.W."/>
            <person name="Fauchery L."/>
            <person name="Girlanda M."/>
            <person name="Hayes R."/>
            <person name="Keri Z."/>
            <person name="LaButti K."/>
            <person name="Lipzen A."/>
            <person name="Lombard V."/>
            <person name="Magnuson J."/>
            <person name="Maillard F."/>
            <person name="Morin E."/>
            <person name="Murat C."/>
            <person name="Nolan M."/>
            <person name="Ohm R."/>
            <person name="Pangilinan J."/>
            <person name="Pereira M."/>
            <person name="Perotto S."/>
            <person name="Peter M."/>
            <person name="Riley R."/>
            <person name="Sitrit Y."/>
            <person name="Stielow B."/>
            <person name="Szollosi G."/>
            <person name="Zifcakova L."/>
            <person name="Stursova M."/>
            <person name="Spatafora J.W."/>
            <person name="Tedersoo L."/>
            <person name="Vaario L.-M."/>
            <person name="Yamada A."/>
            <person name="Yan M."/>
            <person name="Wang P."/>
            <person name="Xu J."/>
            <person name="Bruns T."/>
            <person name="Baldrian P."/>
            <person name="Vilgalys R."/>
            <person name="Henrissat B."/>
            <person name="Grigoriev I.V."/>
            <person name="Hibbett D."/>
            <person name="Nagy L.G."/>
            <person name="Martin F.M."/>
        </authorList>
    </citation>
    <scope>NUCLEOTIDE SEQUENCE</scope>
    <source>
        <strain evidence="2">Prilba</strain>
    </source>
</reference>
<proteinExistence type="predicted"/>
<reference evidence="2" key="2">
    <citation type="journal article" date="2020" name="Nat. Commun.">
        <title>Large-scale genome sequencing of mycorrhizal fungi provides insights into the early evolution of symbiotic traits.</title>
        <authorList>
            <person name="Miyauchi S."/>
            <person name="Kiss E."/>
            <person name="Kuo A."/>
            <person name="Drula E."/>
            <person name="Kohler A."/>
            <person name="Sanchez-Garcia M."/>
            <person name="Morin E."/>
            <person name="Andreopoulos B."/>
            <person name="Barry K.W."/>
            <person name="Bonito G."/>
            <person name="Buee M."/>
            <person name="Carver A."/>
            <person name="Chen C."/>
            <person name="Cichocki N."/>
            <person name="Clum A."/>
            <person name="Culley D."/>
            <person name="Crous P.W."/>
            <person name="Fauchery L."/>
            <person name="Girlanda M."/>
            <person name="Hayes R.D."/>
            <person name="Keri Z."/>
            <person name="LaButti K."/>
            <person name="Lipzen A."/>
            <person name="Lombard V."/>
            <person name="Magnuson J."/>
            <person name="Maillard F."/>
            <person name="Murat C."/>
            <person name="Nolan M."/>
            <person name="Ohm R.A."/>
            <person name="Pangilinan J."/>
            <person name="Pereira M.F."/>
            <person name="Perotto S."/>
            <person name="Peter M."/>
            <person name="Pfister S."/>
            <person name="Riley R."/>
            <person name="Sitrit Y."/>
            <person name="Stielow J.B."/>
            <person name="Szollosi G."/>
            <person name="Zifcakova L."/>
            <person name="Stursova M."/>
            <person name="Spatafora J.W."/>
            <person name="Tedersoo L."/>
            <person name="Vaario L.M."/>
            <person name="Yamada A."/>
            <person name="Yan M."/>
            <person name="Wang P."/>
            <person name="Xu J."/>
            <person name="Bruns T."/>
            <person name="Baldrian P."/>
            <person name="Vilgalys R."/>
            <person name="Dunand C."/>
            <person name="Henrissat B."/>
            <person name="Grigoriev I.V."/>
            <person name="Hibbett D."/>
            <person name="Nagy L.G."/>
            <person name="Martin F.M."/>
        </authorList>
    </citation>
    <scope>NUCLEOTIDE SEQUENCE</scope>
    <source>
        <strain evidence="2">Prilba</strain>
    </source>
</reference>
<evidence type="ECO:0000256" key="1">
    <source>
        <dbReference type="SAM" id="MobiDB-lite"/>
    </source>
</evidence>
<comment type="caution">
    <text evidence="2">The sequence shown here is derived from an EMBL/GenBank/DDBJ whole genome shotgun (WGS) entry which is preliminary data.</text>
</comment>
<dbReference type="EMBL" id="WHVB01000005">
    <property type="protein sequence ID" value="KAF8482768.1"/>
    <property type="molecule type" value="Genomic_DNA"/>
</dbReference>
<gene>
    <name evidence="2" type="ORF">DFH94DRAFT_729515</name>
</gene>
<feature type="compositionally biased region" description="Low complexity" evidence="1">
    <location>
        <begin position="1"/>
        <end position="11"/>
    </location>
</feature>
<name>A0A9P5TB57_9AGAM</name>
<organism evidence="2 3">
    <name type="scientific">Russula ochroleuca</name>
    <dbReference type="NCBI Taxonomy" id="152965"/>
    <lineage>
        <taxon>Eukaryota</taxon>
        <taxon>Fungi</taxon>
        <taxon>Dikarya</taxon>
        <taxon>Basidiomycota</taxon>
        <taxon>Agaricomycotina</taxon>
        <taxon>Agaricomycetes</taxon>
        <taxon>Russulales</taxon>
        <taxon>Russulaceae</taxon>
        <taxon>Russula</taxon>
    </lineage>
</organism>
<dbReference type="AlphaFoldDB" id="A0A9P5TB57"/>
<evidence type="ECO:0000313" key="3">
    <source>
        <dbReference type="Proteomes" id="UP000759537"/>
    </source>
</evidence>
<dbReference type="Proteomes" id="UP000759537">
    <property type="component" value="Unassembled WGS sequence"/>
</dbReference>
<accession>A0A9P5TB57</accession>
<protein>
    <submittedName>
        <fullName evidence="2">Uncharacterized protein</fullName>
    </submittedName>
</protein>
<feature type="region of interest" description="Disordered" evidence="1">
    <location>
        <begin position="1"/>
        <end position="89"/>
    </location>
</feature>
<sequence>MSLRASPVPLQSLPPSPDEQDLGGRAPLYPSDDELDRHSVSTTEHSQHSKGKAKLYANGATDELSDLYDPTRSTEAYPPTTDEEADARRVQENLRRWEIAERQRWKAARGSSTVSSSIFADVTHHATSFWSRRSSRPPTDGVGKHRALQTSEDSPHLDGLVSSTLSAPSSRSNTPAPDQPRTGPYAQTTDPFSDPSGSATSLFVNAQPMTLDIGASAIEPEDPESATASSSTLPHPARKSRSMSAPAPLDLPMPLSPPPRTATPHASRPPEPFPRPESRMTADDDEEETPVPWWTEWLCGCSEGPDRGGEVQAGRTNPLE</sequence>
<feature type="region of interest" description="Disordered" evidence="1">
    <location>
        <begin position="126"/>
        <end position="291"/>
    </location>
</feature>
<feature type="compositionally biased region" description="Pro residues" evidence="1">
    <location>
        <begin position="249"/>
        <end position="273"/>
    </location>
</feature>
<feature type="compositionally biased region" description="Polar residues" evidence="1">
    <location>
        <begin position="161"/>
        <end position="176"/>
    </location>
</feature>
<evidence type="ECO:0000313" key="2">
    <source>
        <dbReference type="EMBL" id="KAF8482768.1"/>
    </source>
</evidence>
<keyword evidence="3" id="KW-1185">Reference proteome</keyword>